<feature type="transmembrane region" description="Helical" evidence="2">
    <location>
        <begin position="270"/>
        <end position="290"/>
    </location>
</feature>
<protein>
    <submittedName>
        <fullName evidence="3">Uncharacterized protein</fullName>
    </submittedName>
</protein>
<accession>A0ABS7TXD2</accession>
<keyword evidence="2" id="KW-1133">Transmembrane helix</keyword>
<feature type="region of interest" description="Disordered" evidence="1">
    <location>
        <begin position="162"/>
        <end position="203"/>
    </location>
</feature>
<keyword evidence="2" id="KW-0472">Membrane</keyword>
<gene>
    <name evidence="3" type="ORF">K7C98_26465</name>
</gene>
<sequence length="316" mass="33767">MGPCLYMFLAAVIAARPAEVGPLPTFAELELRLQRFVEEQLWHALTAEGEAAYQRRDLAAWQRRELAFYAVSGYHRLYQANRDVEGLCAARRLIRKVERELGVGEDGPVLAGLSDKTAEYIAQLGGQDPCARPRPRAKAKPRAESVCKDMIVRTEATASCSIAEAPAPTPSPPVEAPRPTPLPELAPVGRPEPLEKKQGPDAQTVTGGVLTALGTGALAGSAGMLAMMGSHAAQIRSVTREAGADRRPLTLGESQRIDALYDEAMAVRGAAIATGVIGAVSLATGIALLVTRRDASRRLSLRPHGGVFMTGWTVRF</sequence>
<feature type="compositionally biased region" description="Pro residues" evidence="1">
    <location>
        <begin position="167"/>
        <end position="184"/>
    </location>
</feature>
<name>A0ABS7TXD2_9BACT</name>
<evidence type="ECO:0000256" key="2">
    <source>
        <dbReference type="SAM" id="Phobius"/>
    </source>
</evidence>
<dbReference type="RefSeq" id="WP_224194556.1">
    <property type="nucleotide sequence ID" value="NZ_JAIRAU010000035.1"/>
</dbReference>
<proteinExistence type="predicted"/>
<keyword evidence="4" id="KW-1185">Reference proteome</keyword>
<evidence type="ECO:0000313" key="4">
    <source>
        <dbReference type="Proteomes" id="UP001139031"/>
    </source>
</evidence>
<dbReference type="Proteomes" id="UP001139031">
    <property type="component" value="Unassembled WGS sequence"/>
</dbReference>
<keyword evidence="2" id="KW-0812">Transmembrane</keyword>
<dbReference type="EMBL" id="JAIRAU010000035">
    <property type="protein sequence ID" value="MBZ5712802.1"/>
    <property type="molecule type" value="Genomic_DNA"/>
</dbReference>
<evidence type="ECO:0000256" key="1">
    <source>
        <dbReference type="SAM" id="MobiDB-lite"/>
    </source>
</evidence>
<comment type="caution">
    <text evidence="3">The sequence shown here is derived from an EMBL/GenBank/DDBJ whole genome shotgun (WGS) entry which is preliminary data.</text>
</comment>
<evidence type="ECO:0000313" key="3">
    <source>
        <dbReference type="EMBL" id="MBZ5712802.1"/>
    </source>
</evidence>
<organism evidence="3 4">
    <name type="scientific">Nannocystis pusilla</name>
    <dbReference type="NCBI Taxonomy" id="889268"/>
    <lineage>
        <taxon>Bacteria</taxon>
        <taxon>Pseudomonadati</taxon>
        <taxon>Myxococcota</taxon>
        <taxon>Polyangia</taxon>
        <taxon>Nannocystales</taxon>
        <taxon>Nannocystaceae</taxon>
        <taxon>Nannocystis</taxon>
    </lineage>
</organism>
<reference evidence="3" key="1">
    <citation type="submission" date="2021-08" db="EMBL/GenBank/DDBJ databases">
        <authorList>
            <person name="Stevens D.C."/>
        </authorList>
    </citation>
    <scope>NUCLEOTIDE SEQUENCE</scope>
    <source>
        <strain evidence="3">DSM 53165</strain>
    </source>
</reference>